<feature type="non-terminal residue" evidence="1">
    <location>
        <position position="1"/>
    </location>
</feature>
<keyword evidence="2" id="KW-1185">Reference proteome</keyword>
<dbReference type="Proteomes" id="UP001186974">
    <property type="component" value="Unassembled WGS sequence"/>
</dbReference>
<comment type="caution">
    <text evidence="1">The sequence shown here is derived from an EMBL/GenBank/DDBJ whole genome shotgun (WGS) entry which is preliminary data.</text>
</comment>
<gene>
    <name evidence="1" type="ORF">LTS18_010129</name>
</gene>
<reference evidence="1" key="1">
    <citation type="submission" date="2024-09" db="EMBL/GenBank/DDBJ databases">
        <title>Black Yeasts Isolated from many extreme environments.</title>
        <authorList>
            <person name="Coleine C."/>
            <person name="Stajich J.E."/>
            <person name="Selbmann L."/>
        </authorList>
    </citation>
    <scope>NUCLEOTIDE SEQUENCE</scope>
    <source>
        <strain evidence="1">CCFEE 5737</strain>
    </source>
</reference>
<evidence type="ECO:0000313" key="1">
    <source>
        <dbReference type="EMBL" id="KAK3059753.1"/>
    </source>
</evidence>
<sequence length="84" mass="9186">LLKKSTSNLTASSYSLIGSEMLNSGMSGRTRSTEASGVLVPGNVRRGWDWRKRFKKNAQGEDVLGMLRMGLAAEIGRAWLEEGL</sequence>
<name>A0ACC3D087_9PEZI</name>
<dbReference type="EMBL" id="JAWDJW010009135">
    <property type="protein sequence ID" value="KAK3059753.1"/>
    <property type="molecule type" value="Genomic_DNA"/>
</dbReference>
<organism evidence="1 2">
    <name type="scientific">Coniosporium uncinatum</name>
    <dbReference type="NCBI Taxonomy" id="93489"/>
    <lineage>
        <taxon>Eukaryota</taxon>
        <taxon>Fungi</taxon>
        <taxon>Dikarya</taxon>
        <taxon>Ascomycota</taxon>
        <taxon>Pezizomycotina</taxon>
        <taxon>Dothideomycetes</taxon>
        <taxon>Dothideomycetes incertae sedis</taxon>
        <taxon>Coniosporium</taxon>
    </lineage>
</organism>
<protein>
    <submittedName>
        <fullName evidence="1">Uncharacterized protein</fullName>
    </submittedName>
</protein>
<proteinExistence type="predicted"/>
<evidence type="ECO:0000313" key="2">
    <source>
        <dbReference type="Proteomes" id="UP001186974"/>
    </source>
</evidence>
<accession>A0ACC3D087</accession>